<evidence type="ECO:0000256" key="1">
    <source>
        <dbReference type="ARBA" id="ARBA00022490"/>
    </source>
</evidence>
<accession>A0A3N5CJ22</accession>
<evidence type="ECO:0000313" key="10">
    <source>
        <dbReference type="EMBL" id="RPF57701.1"/>
    </source>
</evidence>
<comment type="caution">
    <text evidence="9">Lacks conserved residue(s) required for the propagation of feature annotation.</text>
</comment>
<keyword evidence="5 9" id="KW-0067">ATP-binding</keyword>
<dbReference type="PANTHER" id="PTHR20275">
    <property type="entry name" value="NAD KINASE"/>
    <property type="match status" value="1"/>
</dbReference>
<dbReference type="GO" id="GO:0006741">
    <property type="term" value="P:NADP+ biosynthetic process"/>
    <property type="evidence" value="ECO:0007669"/>
    <property type="project" value="UniProtKB-UniRule"/>
</dbReference>
<dbReference type="GO" id="GO:0019674">
    <property type="term" value="P:NAD+ metabolic process"/>
    <property type="evidence" value="ECO:0007669"/>
    <property type="project" value="InterPro"/>
</dbReference>
<feature type="binding site" evidence="9">
    <location>
        <position position="153"/>
    </location>
    <ligand>
        <name>NAD(+)</name>
        <dbReference type="ChEBI" id="CHEBI:57540"/>
    </ligand>
</feature>
<evidence type="ECO:0000256" key="7">
    <source>
        <dbReference type="ARBA" id="ARBA00023027"/>
    </source>
</evidence>
<dbReference type="EMBL" id="RKRK01000002">
    <property type="protein sequence ID" value="RPF57701.1"/>
    <property type="molecule type" value="Genomic_DNA"/>
</dbReference>
<dbReference type="OrthoDB" id="9774737at2"/>
<comment type="function">
    <text evidence="9">Involved in the regulation of the intracellular balance of NAD and NADP, and is a key enzyme in the biosynthesis of NADP. Catalyzes specifically the phosphorylation on 2'-hydroxyl of the adenosine moiety of NAD to yield NADP.</text>
</comment>
<dbReference type="AlphaFoldDB" id="A0A3N5CJ22"/>
<protein>
    <recommendedName>
        <fullName evidence="9">NAD kinase</fullName>
        <ecNumber evidence="9">2.7.1.23</ecNumber>
    </recommendedName>
    <alternativeName>
        <fullName evidence="9">ATP-dependent NAD kinase</fullName>
    </alternativeName>
</protein>
<keyword evidence="4 9" id="KW-0418">Kinase</keyword>
<evidence type="ECO:0000256" key="3">
    <source>
        <dbReference type="ARBA" id="ARBA00022741"/>
    </source>
</evidence>
<feature type="binding site" evidence="9">
    <location>
        <begin position="124"/>
        <end position="125"/>
    </location>
    <ligand>
        <name>NAD(+)</name>
        <dbReference type="ChEBI" id="CHEBI:57540"/>
    </ligand>
</feature>
<dbReference type="PANTHER" id="PTHR20275:SF9">
    <property type="entry name" value="NAD KINASE 2"/>
    <property type="match status" value="1"/>
</dbReference>
<comment type="caution">
    <text evidence="10">The sequence shown here is derived from an EMBL/GenBank/DDBJ whole genome shotgun (WGS) entry which is preliminary data.</text>
</comment>
<evidence type="ECO:0000256" key="2">
    <source>
        <dbReference type="ARBA" id="ARBA00022679"/>
    </source>
</evidence>
<dbReference type="HAMAP" id="MF_00361">
    <property type="entry name" value="NAD_kinase"/>
    <property type="match status" value="1"/>
</dbReference>
<dbReference type="GO" id="GO:0003951">
    <property type="term" value="F:NAD+ kinase activity"/>
    <property type="evidence" value="ECO:0007669"/>
    <property type="project" value="UniProtKB-UniRule"/>
</dbReference>
<organism evidence="10 11">
    <name type="scientific">Abyssicoccus albus</name>
    <dbReference type="NCBI Taxonomy" id="1817405"/>
    <lineage>
        <taxon>Bacteria</taxon>
        <taxon>Bacillati</taxon>
        <taxon>Bacillota</taxon>
        <taxon>Bacilli</taxon>
        <taxon>Bacillales</taxon>
        <taxon>Abyssicoccaceae</taxon>
    </lineage>
</organism>
<dbReference type="Pfam" id="PF20143">
    <property type="entry name" value="NAD_kinase_C"/>
    <property type="match status" value="1"/>
</dbReference>
<dbReference type="InterPro" id="IPR016064">
    <property type="entry name" value="NAD/diacylglycerol_kinase_sf"/>
</dbReference>
<evidence type="ECO:0000256" key="6">
    <source>
        <dbReference type="ARBA" id="ARBA00022857"/>
    </source>
</evidence>
<dbReference type="InterPro" id="IPR017437">
    <property type="entry name" value="ATP-NAD_kinase_PpnK-typ_C"/>
</dbReference>
<dbReference type="RefSeq" id="WP_123807283.1">
    <property type="nucleotide sequence ID" value="NZ_RKRK01000002.1"/>
</dbReference>
<evidence type="ECO:0000256" key="9">
    <source>
        <dbReference type="HAMAP-Rule" id="MF_00361"/>
    </source>
</evidence>
<gene>
    <name evidence="9" type="primary">nadK</name>
    <name evidence="10" type="ORF">EDD62_0331</name>
</gene>
<keyword evidence="6 9" id="KW-0521">NADP</keyword>
<evidence type="ECO:0000256" key="4">
    <source>
        <dbReference type="ARBA" id="ARBA00022777"/>
    </source>
</evidence>
<dbReference type="EC" id="2.7.1.23" evidence="9"/>
<dbReference type="InterPro" id="IPR017438">
    <property type="entry name" value="ATP-NAD_kinase_N"/>
</dbReference>
<dbReference type="GO" id="GO:0051287">
    <property type="term" value="F:NAD binding"/>
    <property type="evidence" value="ECO:0007669"/>
    <property type="project" value="UniProtKB-ARBA"/>
</dbReference>
<keyword evidence="2 9" id="KW-0808">Transferase</keyword>
<comment type="subcellular location">
    <subcellularLocation>
        <location evidence="9">Cytoplasm</location>
    </subcellularLocation>
</comment>
<feature type="binding site" evidence="9">
    <location>
        <begin position="164"/>
        <end position="169"/>
    </location>
    <ligand>
        <name>NAD(+)</name>
        <dbReference type="ChEBI" id="CHEBI:57540"/>
    </ligand>
</feature>
<feature type="active site" description="Proton acceptor" evidence="9">
    <location>
        <position position="52"/>
    </location>
</feature>
<evidence type="ECO:0000256" key="8">
    <source>
        <dbReference type="ARBA" id="ARBA00047925"/>
    </source>
</evidence>
<dbReference type="NCBIfam" id="NF002902">
    <property type="entry name" value="PRK03501.1"/>
    <property type="match status" value="1"/>
</dbReference>
<dbReference type="Gene3D" id="3.40.50.10330">
    <property type="entry name" value="Probable inorganic polyphosphate/atp-NAD kinase, domain 1"/>
    <property type="match status" value="1"/>
</dbReference>
<dbReference type="Proteomes" id="UP000277108">
    <property type="component" value="Unassembled WGS sequence"/>
</dbReference>
<comment type="catalytic activity">
    <reaction evidence="8 9">
        <text>NAD(+) + ATP = ADP + NADP(+) + H(+)</text>
        <dbReference type="Rhea" id="RHEA:18629"/>
        <dbReference type="ChEBI" id="CHEBI:15378"/>
        <dbReference type="ChEBI" id="CHEBI:30616"/>
        <dbReference type="ChEBI" id="CHEBI:57540"/>
        <dbReference type="ChEBI" id="CHEBI:58349"/>
        <dbReference type="ChEBI" id="CHEBI:456216"/>
        <dbReference type="EC" id="2.7.1.23"/>
    </reaction>
</comment>
<proteinExistence type="inferred from homology"/>
<comment type="similarity">
    <text evidence="9">Belongs to the NAD kinase family.</text>
</comment>
<keyword evidence="11" id="KW-1185">Reference proteome</keyword>
<dbReference type="SUPFAM" id="SSF111331">
    <property type="entry name" value="NAD kinase/diacylglycerol kinase-like"/>
    <property type="match status" value="1"/>
</dbReference>
<dbReference type="GO" id="GO:0046872">
    <property type="term" value="F:metal ion binding"/>
    <property type="evidence" value="ECO:0007669"/>
    <property type="project" value="UniProtKB-UniRule"/>
</dbReference>
<evidence type="ECO:0000256" key="5">
    <source>
        <dbReference type="ARBA" id="ARBA00022840"/>
    </source>
</evidence>
<keyword evidence="3 9" id="KW-0547">Nucleotide-binding</keyword>
<evidence type="ECO:0000313" key="11">
    <source>
        <dbReference type="Proteomes" id="UP000277108"/>
    </source>
</evidence>
<sequence>MTETEHTVFIFSSNDELMDSHRQQVKSIVEEVGYTVTSKSQNADLIISIGGDGAFLQAARKTSFNSNAIYIGISTSNDKYLYVDFNINDLLTFKSAIMAPSFDVRKYPVLEVKINDEMVYYCLNELSIRSSIIKTIKMNIVIDDLYFERFNGDGLIISTPTGSTGYSKSLQGAVIDPKLRAFQLTELASVNNNNFRTIGSPMLFNEDRVLTLKMNKGEKFYPIIGLDNEALSVRNIDQIKAKLSSKSIQTLRLNDNSFFQKLQRNFL</sequence>
<dbReference type="InterPro" id="IPR002504">
    <property type="entry name" value="NADK"/>
</dbReference>
<feature type="binding site" evidence="9">
    <location>
        <begin position="52"/>
        <end position="53"/>
    </location>
    <ligand>
        <name>NAD(+)</name>
        <dbReference type="ChEBI" id="CHEBI:57540"/>
    </ligand>
</feature>
<comment type="cofactor">
    <cofactor evidence="9">
        <name>a divalent metal cation</name>
        <dbReference type="ChEBI" id="CHEBI:60240"/>
    </cofactor>
</comment>
<keyword evidence="1 9" id="KW-0963">Cytoplasm</keyword>
<dbReference type="Gene3D" id="2.60.200.30">
    <property type="entry name" value="Probable inorganic polyphosphate/atp-NAD kinase, domain 2"/>
    <property type="match status" value="1"/>
</dbReference>
<feature type="binding site" evidence="9">
    <location>
        <position position="188"/>
    </location>
    <ligand>
        <name>NAD(+)</name>
        <dbReference type="ChEBI" id="CHEBI:57540"/>
    </ligand>
</feature>
<name>A0A3N5CJ22_9BACL</name>
<reference evidence="10 11" key="1">
    <citation type="submission" date="2018-11" db="EMBL/GenBank/DDBJ databases">
        <title>Genomic Encyclopedia of Type Strains, Phase IV (KMG-IV): sequencing the most valuable type-strain genomes for metagenomic binning, comparative biology and taxonomic classification.</title>
        <authorList>
            <person name="Goeker M."/>
        </authorList>
    </citation>
    <scope>NUCLEOTIDE SEQUENCE [LARGE SCALE GENOMIC DNA]</scope>
    <source>
        <strain evidence="10 11">DSM 29158</strain>
    </source>
</reference>
<dbReference type="GO" id="GO:0005524">
    <property type="term" value="F:ATP binding"/>
    <property type="evidence" value="ECO:0007669"/>
    <property type="project" value="UniProtKB-KW"/>
</dbReference>
<keyword evidence="7 9" id="KW-0520">NAD</keyword>
<dbReference type="GO" id="GO:0005737">
    <property type="term" value="C:cytoplasm"/>
    <property type="evidence" value="ECO:0007669"/>
    <property type="project" value="UniProtKB-SubCell"/>
</dbReference>